<feature type="domain" description="PDZ" evidence="1">
    <location>
        <begin position="455"/>
        <end position="508"/>
    </location>
</feature>
<dbReference type="RefSeq" id="WP_250200115.1">
    <property type="nucleotide sequence ID" value="NZ_CP097636.1"/>
</dbReference>
<dbReference type="InterPro" id="IPR001478">
    <property type="entry name" value="PDZ"/>
</dbReference>
<reference evidence="2" key="1">
    <citation type="submission" date="2022-05" db="EMBL/GenBank/DDBJ databases">
        <title>An RpoN-dependent PEP-CTERM gene is involved in floc formation of an Aquincola tertiaricarbonis strain.</title>
        <authorList>
            <person name="Qiu D."/>
            <person name="Xia M."/>
        </authorList>
    </citation>
    <scope>NUCLEOTIDE SEQUENCE</scope>
    <source>
        <strain evidence="2">RN12</strain>
    </source>
</reference>
<dbReference type="InterPro" id="IPR027268">
    <property type="entry name" value="Peptidase_M4/M1_CTD_sf"/>
</dbReference>
<dbReference type="SUPFAM" id="SSF55486">
    <property type="entry name" value="Metalloproteases ('zincins'), catalytic domain"/>
    <property type="match status" value="1"/>
</dbReference>
<proteinExistence type="predicted"/>
<protein>
    <submittedName>
        <fullName evidence="2">PDZ domain-containing protein</fullName>
    </submittedName>
</protein>
<dbReference type="Pfam" id="PF17820">
    <property type="entry name" value="PDZ_6"/>
    <property type="match status" value="1"/>
</dbReference>
<name>A0ABY4SB63_AQUTE</name>
<dbReference type="InterPro" id="IPR040756">
    <property type="entry name" value="Peptidase_M61_N"/>
</dbReference>
<dbReference type="PIRSF" id="PIRSF016493">
    <property type="entry name" value="Glycyl_aminpptds"/>
    <property type="match status" value="1"/>
</dbReference>
<dbReference type="Gene3D" id="1.10.390.10">
    <property type="entry name" value="Neutral Protease Domain 2"/>
    <property type="match status" value="1"/>
</dbReference>
<dbReference type="PROSITE" id="PS50106">
    <property type="entry name" value="PDZ"/>
    <property type="match status" value="1"/>
</dbReference>
<dbReference type="SMART" id="SM00228">
    <property type="entry name" value="PDZ"/>
    <property type="match status" value="1"/>
</dbReference>
<dbReference type="InterPro" id="IPR041489">
    <property type="entry name" value="PDZ_6"/>
</dbReference>
<evidence type="ECO:0000259" key="1">
    <source>
        <dbReference type="PROSITE" id="PS50106"/>
    </source>
</evidence>
<dbReference type="Proteomes" id="UP001056201">
    <property type="component" value="Chromosome 2"/>
</dbReference>
<keyword evidence="3" id="KW-1185">Reference proteome</keyword>
<evidence type="ECO:0000313" key="3">
    <source>
        <dbReference type="Proteomes" id="UP001056201"/>
    </source>
</evidence>
<dbReference type="Gene3D" id="2.60.40.3650">
    <property type="match status" value="1"/>
</dbReference>
<dbReference type="SUPFAM" id="SSF50156">
    <property type="entry name" value="PDZ domain-like"/>
    <property type="match status" value="1"/>
</dbReference>
<dbReference type="InterPro" id="IPR024191">
    <property type="entry name" value="Peptidase_M61"/>
</dbReference>
<dbReference type="Gene3D" id="2.30.42.10">
    <property type="match status" value="1"/>
</dbReference>
<accession>A0ABY4SB63</accession>
<sequence>MITYRIDVADVHAHLYRVTLTVPQPAAELVLSLPVWIPGSYMVREFGRHLSQLQARQGRTPVALQQRDKTSWIARPGGRGALTVSYLVYAFDTSVRTAFLNAWRGFFNNTSLCLRVEGRETEPHRIELGTLPRGWEVATAMEPDGARAWRAADYDELVDHPFELGSFWRGRFELAGVPHEFVVAGAWPGFDGDRLLADTRRICEAQIQFWHGPKGRPPYPRYVFMLNVVEEGYGGLEHRASTALIANRRDLPRPGVAAASDGYVTLLGLISHEFFHTWNVKRLRPAEFAQFDYTRENYTQLLWFFEGFTSYYDDQFLLRTWLIDAPRYLKLVGKTINGVLAAPGRQVQSVAQSSFDAWVKYYRADENTPNATVSYYTKGSLVAMALDLTLRAERRGTLDDVMRALWAASRGGPIDEAAIAAALRQVGRRSYEPELAAWVHGTDDLPLPALLAKAGVAVKAEPGGWSAGLGLRLSEGAVSGVQVRQVLRGSVAEKAGVSAGDEVLAVDGWRVRRLDDAQQWISAGQPFELLLVRDQRLLTVRLVPAAEPAAGSVALAPADKPLKSAAALRREWLGC</sequence>
<evidence type="ECO:0000313" key="2">
    <source>
        <dbReference type="EMBL" id="URI09311.1"/>
    </source>
</evidence>
<dbReference type="InterPro" id="IPR007963">
    <property type="entry name" value="Peptidase_M61_catalytic"/>
</dbReference>
<dbReference type="InterPro" id="IPR036034">
    <property type="entry name" value="PDZ_sf"/>
</dbReference>
<organism evidence="2 3">
    <name type="scientific">Aquincola tertiaricarbonis</name>
    <dbReference type="NCBI Taxonomy" id="391953"/>
    <lineage>
        <taxon>Bacteria</taxon>
        <taxon>Pseudomonadati</taxon>
        <taxon>Pseudomonadota</taxon>
        <taxon>Betaproteobacteria</taxon>
        <taxon>Burkholderiales</taxon>
        <taxon>Sphaerotilaceae</taxon>
        <taxon>Aquincola</taxon>
    </lineage>
</organism>
<dbReference type="EMBL" id="CP097636">
    <property type="protein sequence ID" value="URI09311.1"/>
    <property type="molecule type" value="Genomic_DNA"/>
</dbReference>
<dbReference type="Pfam" id="PF17899">
    <property type="entry name" value="Peptidase_M61_N"/>
    <property type="match status" value="1"/>
</dbReference>
<dbReference type="Pfam" id="PF05299">
    <property type="entry name" value="Peptidase_M61"/>
    <property type="match status" value="1"/>
</dbReference>
<gene>
    <name evidence="2" type="ORF">MW290_27480</name>
</gene>